<dbReference type="AlphaFoldDB" id="A0A6J6EP27"/>
<gene>
    <name evidence="2" type="ORF">UFOPK1603_01581</name>
</gene>
<feature type="compositionally biased region" description="Basic residues" evidence="1">
    <location>
        <begin position="1"/>
        <end position="15"/>
    </location>
</feature>
<dbReference type="EMBL" id="CAEZTG010000186">
    <property type="protein sequence ID" value="CAB4578320.1"/>
    <property type="molecule type" value="Genomic_DNA"/>
</dbReference>
<accession>A0A6J6EP27</accession>
<feature type="region of interest" description="Disordered" evidence="1">
    <location>
        <begin position="1"/>
        <end position="52"/>
    </location>
</feature>
<protein>
    <submittedName>
        <fullName evidence="2">Unannotated protein</fullName>
    </submittedName>
</protein>
<proteinExistence type="predicted"/>
<name>A0A6J6EP27_9ZZZZ</name>
<evidence type="ECO:0000313" key="2">
    <source>
        <dbReference type="EMBL" id="CAB4578320.1"/>
    </source>
</evidence>
<evidence type="ECO:0000256" key="1">
    <source>
        <dbReference type="SAM" id="MobiDB-lite"/>
    </source>
</evidence>
<sequence length="172" mass="19579">MPTVHRRPFHPKHGKPPALTRRPESGTSPTKDQWPSVIRHQGSANGRRTHRQRLYQRRRALRRLLAKRRALANVCACRRDQLDRENSTFGGRSSRATTCRFDRKDDTGAHLTGSIWNACDSGHGDLESLFGCQNFRCSECSWSGPGSNPDYRSRRQSTIPVIIKQINSDESI</sequence>
<organism evidence="2">
    <name type="scientific">freshwater metagenome</name>
    <dbReference type="NCBI Taxonomy" id="449393"/>
    <lineage>
        <taxon>unclassified sequences</taxon>
        <taxon>metagenomes</taxon>
        <taxon>ecological metagenomes</taxon>
    </lineage>
</organism>
<reference evidence="2" key="1">
    <citation type="submission" date="2020-05" db="EMBL/GenBank/DDBJ databases">
        <authorList>
            <person name="Chiriac C."/>
            <person name="Salcher M."/>
            <person name="Ghai R."/>
            <person name="Kavagutti S V."/>
        </authorList>
    </citation>
    <scope>NUCLEOTIDE SEQUENCE</scope>
</reference>